<evidence type="ECO:0000313" key="3">
    <source>
        <dbReference type="Proteomes" id="UP000440713"/>
    </source>
</evidence>
<dbReference type="Gene3D" id="3.40.50.12090">
    <property type="match status" value="1"/>
</dbReference>
<dbReference type="RefSeq" id="WP_154538398.1">
    <property type="nucleotide sequence ID" value="NZ_VUNE01000004.1"/>
</dbReference>
<dbReference type="InterPro" id="IPR007253">
    <property type="entry name" value="Cell_wall-bd_2"/>
</dbReference>
<keyword evidence="1" id="KW-0732">Signal</keyword>
<dbReference type="EMBL" id="VUNE01000004">
    <property type="protein sequence ID" value="MST62923.1"/>
    <property type="molecule type" value="Genomic_DNA"/>
</dbReference>
<accession>A0A6N7XH49</accession>
<proteinExistence type="predicted"/>
<sequence>MRKICFSLIFILSIIFLTTTSQARDIDMENVIVVSKQSPSDILPAVTLSNYIGTDFMLLDKEQISNIKFDKNKNYILVGGKCSLNDNLFKDLNYIRISGENRYETSISVLEYANKHKKVDKVNLVSGNSYADSSIVASSKNISILVSDNIETNTRIKNILDSMGILDRVVVGGNLKIGDDIVSFFNSKRISGKDRYNTSRVFSGINNNGYIYSESGSYFNNIMDARQSLIESKGFILKNSTKTKIIFTLSQVNSRQELSEFLIENDKKLLKLYNDINKGIAENNKSKIIATSPTNTAYAIKIIYNKDILYITDKNLNDNHESMHIAISKNSSHLKEYIVKDNNLIKQLVDSINHSIYSEYSL</sequence>
<dbReference type="Proteomes" id="UP000440713">
    <property type="component" value="Unassembled WGS sequence"/>
</dbReference>
<feature type="signal peptide" evidence="1">
    <location>
        <begin position="1"/>
        <end position="23"/>
    </location>
</feature>
<evidence type="ECO:0000256" key="1">
    <source>
        <dbReference type="SAM" id="SignalP"/>
    </source>
</evidence>
<protein>
    <submittedName>
        <fullName evidence="2">Cell wall-binding repeat-containing protein</fullName>
    </submittedName>
</protein>
<name>A0A6N7XH49_9FIRM</name>
<organism evidence="2 3">
    <name type="scientific">Peptostreptococcus porci</name>
    <dbReference type="NCBI Taxonomy" id="2652282"/>
    <lineage>
        <taxon>Bacteria</taxon>
        <taxon>Bacillati</taxon>
        <taxon>Bacillota</taxon>
        <taxon>Clostridia</taxon>
        <taxon>Peptostreptococcales</taxon>
        <taxon>Peptostreptococcaceae</taxon>
        <taxon>Peptostreptococcus</taxon>
    </lineage>
</organism>
<dbReference type="Pfam" id="PF04122">
    <property type="entry name" value="CW_binding_2"/>
    <property type="match status" value="1"/>
</dbReference>
<comment type="caution">
    <text evidence="2">The sequence shown here is derived from an EMBL/GenBank/DDBJ whole genome shotgun (WGS) entry which is preliminary data.</text>
</comment>
<keyword evidence="3" id="KW-1185">Reference proteome</keyword>
<evidence type="ECO:0000313" key="2">
    <source>
        <dbReference type="EMBL" id="MST62923.1"/>
    </source>
</evidence>
<feature type="chain" id="PRO_5026844486" evidence="1">
    <location>
        <begin position="24"/>
        <end position="362"/>
    </location>
</feature>
<gene>
    <name evidence="2" type="ORF">FYJ71_08060</name>
</gene>
<dbReference type="AlphaFoldDB" id="A0A6N7XH49"/>
<reference evidence="2 3" key="1">
    <citation type="submission" date="2019-08" db="EMBL/GenBank/DDBJ databases">
        <title>In-depth cultivation of the pig gut microbiome towards novel bacterial diversity and tailored functional studies.</title>
        <authorList>
            <person name="Wylensek D."/>
            <person name="Hitch T.C.A."/>
            <person name="Clavel T."/>
        </authorList>
    </citation>
    <scope>NUCLEOTIDE SEQUENCE [LARGE SCALE GENOMIC DNA]</scope>
    <source>
        <strain evidence="2 3">WCA-SAB-591-4A-A</strain>
    </source>
</reference>